<reference evidence="4 5" key="1">
    <citation type="submission" date="2014-08" db="EMBL/GenBank/DDBJ databases">
        <title>Genome sequences of NCPPB Pectobacterium isolates.</title>
        <authorList>
            <person name="Glover R.H."/>
            <person name="Sapp M."/>
            <person name="Elphinstone J."/>
        </authorList>
    </citation>
    <scope>NUCLEOTIDE SEQUENCE [LARGE SCALE GENOMIC DNA]</scope>
    <source>
        <strain evidence="3 4">NCPPB 2793</strain>
        <strain evidence="2 5">NCPPB 2795</strain>
    </source>
</reference>
<evidence type="ECO:0000313" key="2">
    <source>
        <dbReference type="EMBL" id="KFX03284.1"/>
    </source>
</evidence>
<accession>A0A093SSW0</accession>
<comment type="caution">
    <text evidence="2">The sequence shown here is derived from an EMBL/GenBank/DDBJ whole genome shotgun (WGS) entry which is preliminary data.</text>
</comment>
<organism evidence="2 5">
    <name type="scientific">Pectobacterium betavasculorum</name>
    <dbReference type="NCBI Taxonomy" id="55207"/>
    <lineage>
        <taxon>Bacteria</taxon>
        <taxon>Pseudomonadati</taxon>
        <taxon>Pseudomonadota</taxon>
        <taxon>Gammaproteobacteria</taxon>
        <taxon>Enterobacterales</taxon>
        <taxon>Pectobacteriaceae</taxon>
        <taxon>Pectobacterium</taxon>
    </lineage>
</organism>
<name>A0A093SSW0_9GAMM</name>
<protein>
    <recommendedName>
        <fullName evidence="6">Lipoprotein</fullName>
    </recommendedName>
</protein>
<dbReference type="PROSITE" id="PS51257">
    <property type="entry name" value="PROKAR_LIPOPROTEIN"/>
    <property type="match status" value="1"/>
</dbReference>
<dbReference type="Proteomes" id="UP000032869">
    <property type="component" value="Unassembled WGS sequence"/>
</dbReference>
<dbReference type="Proteomes" id="UP000032874">
    <property type="component" value="Unassembled WGS sequence"/>
</dbReference>
<evidence type="ECO:0000313" key="4">
    <source>
        <dbReference type="Proteomes" id="UP000032869"/>
    </source>
</evidence>
<keyword evidence="1" id="KW-0732">Signal</keyword>
<proteinExistence type="predicted"/>
<dbReference type="AlphaFoldDB" id="A0A093SSW0"/>
<feature type="signal peptide" evidence="1">
    <location>
        <begin position="1"/>
        <end position="20"/>
    </location>
</feature>
<evidence type="ECO:0000256" key="1">
    <source>
        <dbReference type="SAM" id="SignalP"/>
    </source>
</evidence>
<evidence type="ECO:0008006" key="6">
    <source>
        <dbReference type="Google" id="ProtNLM"/>
    </source>
</evidence>
<evidence type="ECO:0000313" key="5">
    <source>
        <dbReference type="Proteomes" id="UP000032874"/>
    </source>
</evidence>
<evidence type="ECO:0000313" key="3">
    <source>
        <dbReference type="EMBL" id="KFX18320.1"/>
    </source>
</evidence>
<dbReference type="EMBL" id="JQHM01000009">
    <property type="protein sequence ID" value="KFX03284.1"/>
    <property type="molecule type" value="Genomic_DNA"/>
</dbReference>
<keyword evidence="4" id="KW-1185">Reference proteome</keyword>
<feature type="chain" id="PRO_5001891057" description="Lipoprotein" evidence="1">
    <location>
        <begin position="21"/>
        <end position="92"/>
    </location>
</feature>
<dbReference type="eggNOG" id="ENOG5031HRR">
    <property type="taxonomic scope" value="Bacteria"/>
</dbReference>
<dbReference type="RefSeq" id="WP_039307187.1">
    <property type="nucleotide sequence ID" value="NZ_JAODTE010000015.1"/>
</dbReference>
<dbReference type="OrthoDB" id="6422476at2"/>
<gene>
    <name evidence="3" type="ORF">JV35_16920</name>
    <name evidence="2" type="ORF">KP22_16320</name>
</gene>
<dbReference type="STRING" id="55207.KP22_16320"/>
<sequence>MKSALLCASLLIAACGTAYAGSSGGQINAQLTILPSCGVTPQSGQHQMNCNVTSVPQPKITESRIQVNQAKFSSSATKTTQGMETRLITVEW</sequence>
<dbReference type="EMBL" id="JQHL01000010">
    <property type="protein sequence ID" value="KFX18320.1"/>
    <property type="molecule type" value="Genomic_DNA"/>
</dbReference>